<dbReference type="AlphaFoldDB" id="A0A0K9PE14"/>
<evidence type="ECO:0000313" key="2">
    <source>
        <dbReference type="EMBL" id="KMZ67199.1"/>
    </source>
</evidence>
<gene>
    <name evidence="2" type="ORF">ZOSMA_272G00010</name>
</gene>
<name>A0A0K9PE14_ZOSMR</name>
<comment type="caution">
    <text evidence="2">The sequence shown here is derived from an EMBL/GenBank/DDBJ whole genome shotgun (WGS) entry which is preliminary data.</text>
</comment>
<dbReference type="Proteomes" id="UP000036987">
    <property type="component" value="Unassembled WGS sequence"/>
</dbReference>
<protein>
    <submittedName>
        <fullName evidence="2">Uncharacterized protein</fullName>
    </submittedName>
</protein>
<accession>A0A0K9PE14</accession>
<keyword evidence="3" id="KW-1185">Reference proteome</keyword>
<evidence type="ECO:0000256" key="1">
    <source>
        <dbReference type="SAM" id="MobiDB-lite"/>
    </source>
</evidence>
<feature type="region of interest" description="Disordered" evidence="1">
    <location>
        <begin position="1"/>
        <end position="52"/>
    </location>
</feature>
<reference evidence="3" key="1">
    <citation type="journal article" date="2016" name="Nature">
        <title>The genome of the seagrass Zostera marina reveals angiosperm adaptation to the sea.</title>
        <authorList>
            <person name="Olsen J.L."/>
            <person name="Rouze P."/>
            <person name="Verhelst B."/>
            <person name="Lin Y.-C."/>
            <person name="Bayer T."/>
            <person name="Collen J."/>
            <person name="Dattolo E."/>
            <person name="De Paoli E."/>
            <person name="Dittami S."/>
            <person name="Maumus F."/>
            <person name="Michel G."/>
            <person name="Kersting A."/>
            <person name="Lauritano C."/>
            <person name="Lohaus R."/>
            <person name="Toepel M."/>
            <person name="Tonon T."/>
            <person name="Vanneste K."/>
            <person name="Amirebrahimi M."/>
            <person name="Brakel J."/>
            <person name="Bostroem C."/>
            <person name="Chovatia M."/>
            <person name="Grimwood J."/>
            <person name="Jenkins J.W."/>
            <person name="Jueterbock A."/>
            <person name="Mraz A."/>
            <person name="Stam W.T."/>
            <person name="Tice H."/>
            <person name="Bornberg-Bauer E."/>
            <person name="Green P.J."/>
            <person name="Pearson G.A."/>
            <person name="Procaccini G."/>
            <person name="Duarte C.M."/>
            <person name="Schmutz J."/>
            <person name="Reusch T.B.H."/>
            <person name="Van de Peer Y."/>
        </authorList>
    </citation>
    <scope>NUCLEOTIDE SEQUENCE [LARGE SCALE GENOMIC DNA]</scope>
    <source>
        <strain evidence="3">cv. Finnish</strain>
    </source>
</reference>
<proteinExistence type="predicted"/>
<feature type="compositionally biased region" description="Polar residues" evidence="1">
    <location>
        <begin position="10"/>
        <end position="20"/>
    </location>
</feature>
<dbReference type="EMBL" id="LFYR01000921">
    <property type="protein sequence ID" value="KMZ67199.1"/>
    <property type="molecule type" value="Genomic_DNA"/>
</dbReference>
<organism evidence="2 3">
    <name type="scientific">Zostera marina</name>
    <name type="common">Eelgrass</name>
    <dbReference type="NCBI Taxonomy" id="29655"/>
    <lineage>
        <taxon>Eukaryota</taxon>
        <taxon>Viridiplantae</taxon>
        <taxon>Streptophyta</taxon>
        <taxon>Embryophyta</taxon>
        <taxon>Tracheophyta</taxon>
        <taxon>Spermatophyta</taxon>
        <taxon>Magnoliopsida</taxon>
        <taxon>Liliopsida</taxon>
        <taxon>Zosteraceae</taxon>
        <taxon>Zostera</taxon>
    </lineage>
</organism>
<evidence type="ECO:0000313" key="3">
    <source>
        <dbReference type="Proteomes" id="UP000036987"/>
    </source>
</evidence>
<sequence>MEEIKDEQQPESSNCSNVSGEESGKKLGPSAQAVRSSTRNRKPSHWVTDFTT</sequence>